<evidence type="ECO:0000256" key="6">
    <source>
        <dbReference type="ARBA" id="ARBA00022692"/>
    </source>
</evidence>
<accession>A0A158HLT2</accession>
<name>A0A158HLT2_CABSO</name>
<dbReference type="InterPro" id="IPR037682">
    <property type="entry name" value="TonB_C"/>
</dbReference>
<dbReference type="Pfam" id="PF03544">
    <property type="entry name" value="TonB_C"/>
    <property type="match status" value="1"/>
</dbReference>
<dbReference type="Proteomes" id="UP000054893">
    <property type="component" value="Unassembled WGS sequence"/>
</dbReference>
<sequence>MTINAPKDVAHLDCDIAKPAYPPLSKRMNETGTAVVHFVVGLSGNLEDIKLQKSSGYSRLDNTALEAMHASACHPYMEDGKPVRAAYSQPFAFNFSN</sequence>
<dbReference type="PANTHER" id="PTHR33446:SF2">
    <property type="entry name" value="PROTEIN TONB"/>
    <property type="match status" value="1"/>
</dbReference>
<comment type="subcellular location">
    <subcellularLocation>
        <location evidence="1">Cell inner membrane</location>
        <topology evidence="1">Single-pass membrane protein</topology>
        <orientation evidence="1">Periplasmic side</orientation>
    </subcellularLocation>
</comment>
<evidence type="ECO:0000256" key="8">
    <source>
        <dbReference type="ARBA" id="ARBA00022989"/>
    </source>
</evidence>
<evidence type="ECO:0000256" key="2">
    <source>
        <dbReference type="ARBA" id="ARBA00006555"/>
    </source>
</evidence>
<proteinExistence type="inferred from homology"/>
<dbReference type="Gene3D" id="3.30.1150.10">
    <property type="match status" value="1"/>
</dbReference>
<dbReference type="SUPFAM" id="SSF74653">
    <property type="entry name" value="TolA/TonB C-terminal domain"/>
    <property type="match status" value="1"/>
</dbReference>
<keyword evidence="5" id="KW-0997">Cell inner membrane</keyword>
<dbReference type="EMBL" id="FCOC02000018">
    <property type="protein sequence ID" value="SAL45345.1"/>
    <property type="molecule type" value="Genomic_DNA"/>
</dbReference>
<feature type="domain" description="TonB C-terminal" evidence="10">
    <location>
        <begin position="6"/>
        <end position="97"/>
    </location>
</feature>
<protein>
    <submittedName>
        <fullName evidence="11">TonB family protein</fullName>
    </submittedName>
</protein>
<evidence type="ECO:0000313" key="12">
    <source>
        <dbReference type="Proteomes" id="UP000054893"/>
    </source>
</evidence>
<organism evidence="11 12">
    <name type="scientific">Caballeronia sordidicola</name>
    <name type="common">Burkholderia sordidicola</name>
    <dbReference type="NCBI Taxonomy" id="196367"/>
    <lineage>
        <taxon>Bacteria</taxon>
        <taxon>Pseudomonadati</taxon>
        <taxon>Pseudomonadota</taxon>
        <taxon>Betaproteobacteria</taxon>
        <taxon>Burkholderiales</taxon>
        <taxon>Burkholderiaceae</taxon>
        <taxon>Caballeronia</taxon>
    </lineage>
</organism>
<evidence type="ECO:0000256" key="5">
    <source>
        <dbReference type="ARBA" id="ARBA00022519"/>
    </source>
</evidence>
<keyword evidence="3" id="KW-0813">Transport</keyword>
<dbReference type="InterPro" id="IPR006260">
    <property type="entry name" value="TonB/TolA_C"/>
</dbReference>
<dbReference type="GO" id="GO:0055085">
    <property type="term" value="P:transmembrane transport"/>
    <property type="evidence" value="ECO:0007669"/>
    <property type="project" value="InterPro"/>
</dbReference>
<dbReference type="InterPro" id="IPR051045">
    <property type="entry name" value="TonB-dependent_transducer"/>
</dbReference>
<dbReference type="GO" id="GO:0031992">
    <property type="term" value="F:energy transducer activity"/>
    <property type="evidence" value="ECO:0007669"/>
    <property type="project" value="TreeGrafter"/>
</dbReference>
<keyword evidence="8" id="KW-1133">Transmembrane helix</keyword>
<gene>
    <name evidence="11" type="ORF">AWB64_04803</name>
</gene>
<comment type="similarity">
    <text evidence="2">Belongs to the TonB family.</text>
</comment>
<reference evidence="11 12" key="1">
    <citation type="submission" date="2016-01" db="EMBL/GenBank/DDBJ databases">
        <authorList>
            <person name="Oliw E.H."/>
        </authorList>
    </citation>
    <scope>NUCLEOTIDE SEQUENCE [LARGE SCALE GENOMIC DNA]</scope>
    <source>
        <strain evidence="11">LMG 22029</strain>
    </source>
</reference>
<dbReference type="GO" id="GO:0015031">
    <property type="term" value="P:protein transport"/>
    <property type="evidence" value="ECO:0007669"/>
    <property type="project" value="UniProtKB-KW"/>
</dbReference>
<evidence type="ECO:0000256" key="4">
    <source>
        <dbReference type="ARBA" id="ARBA00022475"/>
    </source>
</evidence>
<dbReference type="PANTHER" id="PTHR33446">
    <property type="entry name" value="PROTEIN TONB-RELATED"/>
    <property type="match status" value="1"/>
</dbReference>
<dbReference type="PROSITE" id="PS52015">
    <property type="entry name" value="TONB_CTD"/>
    <property type="match status" value="1"/>
</dbReference>
<evidence type="ECO:0000256" key="3">
    <source>
        <dbReference type="ARBA" id="ARBA00022448"/>
    </source>
</evidence>
<keyword evidence="7" id="KW-0653">Protein transport</keyword>
<evidence type="ECO:0000256" key="9">
    <source>
        <dbReference type="ARBA" id="ARBA00023136"/>
    </source>
</evidence>
<evidence type="ECO:0000256" key="7">
    <source>
        <dbReference type="ARBA" id="ARBA00022927"/>
    </source>
</evidence>
<evidence type="ECO:0000313" key="11">
    <source>
        <dbReference type="EMBL" id="SAL45345.1"/>
    </source>
</evidence>
<dbReference type="NCBIfam" id="TIGR01352">
    <property type="entry name" value="tonB_Cterm"/>
    <property type="match status" value="1"/>
</dbReference>
<dbReference type="AlphaFoldDB" id="A0A158HLT2"/>
<evidence type="ECO:0000256" key="1">
    <source>
        <dbReference type="ARBA" id="ARBA00004383"/>
    </source>
</evidence>
<keyword evidence="9" id="KW-0472">Membrane</keyword>
<dbReference type="GO" id="GO:0098797">
    <property type="term" value="C:plasma membrane protein complex"/>
    <property type="evidence" value="ECO:0007669"/>
    <property type="project" value="TreeGrafter"/>
</dbReference>
<evidence type="ECO:0000259" key="10">
    <source>
        <dbReference type="PROSITE" id="PS52015"/>
    </source>
</evidence>
<keyword evidence="4" id="KW-1003">Cell membrane</keyword>
<keyword evidence="6" id="KW-0812">Transmembrane</keyword>